<dbReference type="InterPro" id="IPR000792">
    <property type="entry name" value="Tscrpt_reg_LuxR_C"/>
</dbReference>
<feature type="modified residue" description="4-aspartylphosphate" evidence="5">
    <location>
        <position position="62"/>
    </location>
</feature>
<keyword evidence="4" id="KW-0804">Transcription</keyword>
<keyword evidence="1 5" id="KW-0597">Phosphoprotein</keyword>
<dbReference type="Proteomes" id="UP001575652">
    <property type="component" value="Unassembled WGS sequence"/>
</dbReference>
<dbReference type="Pfam" id="PF00196">
    <property type="entry name" value="GerE"/>
    <property type="match status" value="1"/>
</dbReference>
<dbReference type="PANTHER" id="PTHR43214">
    <property type="entry name" value="TWO-COMPONENT RESPONSE REGULATOR"/>
    <property type="match status" value="1"/>
</dbReference>
<dbReference type="SUPFAM" id="SSF52172">
    <property type="entry name" value="CheY-like"/>
    <property type="match status" value="1"/>
</dbReference>
<accession>A0ABV4URM5</accession>
<keyword evidence="9" id="KW-1185">Reference proteome</keyword>
<dbReference type="InterPro" id="IPR001789">
    <property type="entry name" value="Sig_transdc_resp-reg_receiver"/>
</dbReference>
<dbReference type="SMART" id="SM00421">
    <property type="entry name" value="HTH_LUXR"/>
    <property type="match status" value="1"/>
</dbReference>
<evidence type="ECO:0000256" key="4">
    <source>
        <dbReference type="ARBA" id="ARBA00023163"/>
    </source>
</evidence>
<dbReference type="PANTHER" id="PTHR43214:SF24">
    <property type="entry name" value="TRANSCRIPTIONAL REGULATORY PROTEIN NARL-RELATED"/>
    <property type="match status" value="1"/>
</dbReference>
<dbReference type="EMBL" id="JBHDLJ010000023">
    <property type="protein sequence ID" value="MFB0836330.1"/>
    <property type="molecule type" value="Genomic_DNA"/>
</dbReference>
<gene>
    <name evidence="8" type="ORF">ACETWP_17200</name>
</gene>
<dbReference type="PROSITE" id="PS50110">
    <property type="entry name" value="RESPONSE_REGULATORY"/>
    <property type="match status" value="1"/>
</dbReference>
<proteinExistence type="predicted"/>
<reference evidence="8 9" key="1">
    <citation type="submission" date="2024-09" db="EMBL/GenBank/DDBJ databases">
        <authorList>
            <person name="Salinas-Garcia M.A."/>
            <person name="Prieme A."/>
        </authorList>
    </citation>
    <scope>NUCLEOTIDE SEQUENCE [LARGE SCALE GENOMIC DNA]</scope>
    <source>
        <strain evidence="8 9">DSM 21081</strain>
    </source>
</reference>
<evidence type="ECO:0000256" key="1">
    <source>
        <dbReference type="ARBA" id="ARBA00022553"/>
    </source>
</evidence>
<evidence type="ECO:0000313" key="8">
    <source>
        <dbReference type="EMBL" id="MFB0836330.1"/>
    </source>
</evidence>
<dbReference type="SUPFAM" id="SSF46894">
    <property type="entry name" value="C-terminal effector domain of the bipartite response regulators"/>
    <property type="match status" value="1"/>
</dbReference>
<evidence type="ECO:0000313" key="9">
    <source>
        <dbReference type="Proteomes" id="UP001575652"/>
    </source>
</evidence>
<dbReference type="SMART" id="SM00448">
    <property type="entry name" value="REC"/>
    <property type="match status" value="1"/>
</dbReference>
<dbReference type="RefSeq" id="WP_373973515.1">
    <property type="nucleotide sequence ID" value="NZ_JBHDLJ010000023.1"/>
</dbReference>
<dbReference type="Gene3D" id="3.40.50.2300">
    <property type="match status" value="1"/>
</dbReference>
<evidence type="ECO:0000256" key="3">
    <source>
        <dbReference type="ARBA" id="ARBA00023125"/>
    </source>
</evidence>
<dbReference type="Pfam" id="PF00072">
    <property type="entry name" value="Response_reg"/>
    <property type="match status" value="1"/>
</dbReference>
<evidence type="ECO:0000256" key="5">
    <source>
        <dbReference type="PROSITE-ProRule" id="PRU00169"/>
    </source>
</evidence>
<protein>
    <submittedName>
        <fullName evidence="8">Response regulator</fullName>
    </submittedName>
</protein>
<dbReference type="InterPro" id="IPR011006">
    <property type="entry name" value="CheY-like_superfamily"/>
</dbReference>
<evidence type="ECO:0000259" key="7">
    <source>
        <dbReference type="PROSITE" id="PS50110"/>
    </source>
</evidence>
<dbReference type="PROSITE" id="PS50043">
    <property type="entry name" value="HTH_LUXR_2"/>
    <property type="match status" value="1"/>
</dbReference>
<sequence>MNRGLGVLLVDDHPVVRAGLRAMLTGFDGIAIAAEAADGEAALRELERLRALGDPVDVVLMDLQMGEGLDGVAATARIRLLESPPPVLILTTYDTDADILAAVEAGASGYMLKDAPPEQIRRAVLAAAAGETALAPRAAALLLRRIGNPAPALTPREIELLGLLATGLSNRGIAQRLFVSEATVKTHLVHIYGKLGVDNRTAAIAAATRRRVIRPPEG</sequence>
<dbReference type="InterPro" id="IPR058245">
    <property type="entry name" value="NreC/VraR/RcsB-like_REC"/>
</dbReference>
<keyword evidence="2" id="KW-0805">Transcription regulation</keyword>
<comment type="caution">
    <text evidence="8">The sequence shown here is derived from an EMBL/GenBank/DDBJ whole genome shotgun (WGS) entry which is preliminary data.</text>
</comment>
<dbReference type="PROSITE" id="PS00622">
    <property type="entry name" value="HTH_LUXR_1"/>
    <property type="match status" value="1"/>
</dbReference>
<keyword evidence="3" id="KW-0238">DNA-binding</keyword>
<evidence type="ECO:0000259" key="6">
    <source>
        <dbReference type="PROSITE" id="PS50043"/>
    </source>
</evidence>
<dbReference type="InterPro" id="IPR039420">
    <property type="entry name" value="WalR-like"/>
</dbReference>
<organism evidence="8 9">
    <name type="scientific">Arthrobacter halodurans</name>
    <dbReference type="NCBI Taxonomy" id="516699"/>
    <lineage>
        <taxon>Bacteria</taxon>
        <taxon>Bacillati</taxon>
        <taxon>Actinomycetota</taxon>
        <taxon>Actinomycetes</taxon>
        <taxon>Micrococcales</taxon>
        <taxon>Micrococcaceae</taxon>
        <taxon>Arthrobacter</taxon>
    </lineage>
</organism>
<dbReference type="PRINTS" id="PR00038">
    <property type="entry name" value="HTHLUXR"/>
</dbReference>
<feature type="domain" description="HTH luxR-type" evidence="6">
    <location>
        <begin position="146"/>
        <end position="211"/>
    </location>
</feature>
<feature type="domain" description="Response regulatory" evidence="7">
    <location>
        <begin position="6"/>
        <end position="128"/>
    </location>
</feature>
<name>A0ABV4URM5_9MICC</name>
<dbReference type="InterPro" id="IPR016032">
    <property type="entry name" value="Sig_transdc_resp-reg_C-effctor"/>
</dbReference>
<dbReference type="CDD" id="cd06170">
    <property type="entry name" value="LuxR_C_like"/>
    <property type="match status" value="1"/>
</dbReference>
<dbReference type="CDD" id="cd17535">
    <property type="entry name" value="REC_NarL-like"/>
    <property type="match status" value="1"/>
</dbReference>
<evidence type="ECO:0000256" key="2">
    <source>
        <dbReference type="ARBA" id="ARBA00023015"/>
    </source>
</evidence>